<feature type="domain" description="TAFII28-like protein" evidence="8">
    <location>
        <begin position="99"/>
        <end position="183"/>
    </location>
</feature>
<comment type="caution">
    <text evidence="9">The sequence shown here is derived from an EMBL/GenBank/DDBJ whole genome shotgun (WGS) entry which is preliminary data.</text>
</comment>
<protein>
    <recommendedName>
        <fullName evidence="6">Transcription initiation factor TFIID subunit 11</fullName>
    </recommendedName>
</protein>
<dbReference type="GO" id="GO:0051123">
    <property type="term" value="P:RNA polymerase II preinitiation complex assembly"/>
    <property type="evidence" value="ECO:0007669"/>
    <property type="project" value="InterPro"/>
</dbReference>
<accession>A0AAE0L1M0</accession>
<comment type="subcellular location">
    <subcellularLocation>
        <location evidence="1">Nucleus</location>
    </subcellularLocation>
</comment>
<evidence type="ECO:0000256" key="5">
    <source>
        <dbReference type="ARBA" id="ARBA00023242"/>
    </source>
</evidence>
<dbReference type="FunFam" id="1.10.20.10:FF:000061">
    <property type="entry name" value="TFIID subunit"/>
    <property type="match status" value="1"/>
</dbReference>
<evidence type="ECO:0000256" key="4">
    <source>
        <dbReference type="ARBA" id="ARBA00023163"/>
    </source>
</evidence>
<evidence type="ECO:0000256" key="3">
    <source>
        <dbReference type="ARBA" id="ARBA00023015"/>
    </source>
</evidence>
<dbReference type="Pfam" id="PF04719">
    <property type="entry name" value="TAFII28"/>
    <property type="match status" value="1"/>
</dbReference>
<dbReference type="InterPro" id="IPR009072">
    <property type="entry name" value="Histone-fold"/>
</dbReference>
<keyword evidence="4" id="KW-0804">Transcription</keyword>
<keyword evidence="3" id="KW-0805">Transcription regulation</keyword>
<reference evidence="9 10" key="1">
    <citation type="journal article" date="2015" name="Genome Biol. Evol.">
        <title>Comparative Genomics of a Bacterivorous Green Alga Reveals Evolutionary Causalities and Consequences of Phago-Mixotrophic Mode of Nutrition.</title>
        <authorList>
            <person name="Burns J.A."/>
            <person name="Paasch A."/>
            <person name="Narechania A."/>
            <person name="Kim E."/>
        </authorList>
    </citation>
    <scope>NUCLEOTIDE SEQUENCE [LARGE SCALE GENOMIC DNA]</scope>
    <source>
        <strain evidence="9 10">PLY_AMNH</strain>
    </source>
</reference>
<dbReference type="PANTHER" id="PTHR13218">
    <property type="entry name" value="TRANSCRIPTION INITIATION FACTOR TFIID SUBUNIT 11-RELATED"/>
    <property type="match status" value="1"/>
</dbReference>
<keyword evidence="10" id="KW-1185">Reference proteome</keyword>
<evidence type="ECO:0000256" key="1">
    <source>
        <dbReference type="ARBA" id="ARBA00004123"/>
    </source>
</evidence>
<dbReference type="Proteomes" id="UP001190700">
    <property type="component" value="Unassembled WGS sequence"/>
</dbReference>
<dbReference type="InterPro" id="IPR045127">
    <property type="entry name" value="TAF11-like"/>
</dbReference>
<evidence type="ECO:0000256" key="2">
    <source>
        <dbReference type="ARBA" id="ARBA00009788"/>
    </source>
</evidence>
<sequence>MPKRKDPERPAEAGDQDEEQQGSSKKRKQTKKPISKEAKKPDQVVEATDIVRVEKERADNEDDQTRPDVEDDEQAQADAAEMERRRQDEDNQREKMKSILATFTPSQMDRYECYRRSALQRGSVKKLMHSIASTTINLPMAIIMAGVAKLYVGELVETGLIVKEERNEAGPLRPEHIREAYRRVQSQGKLPSRTKSKPKLFR</sequence>
<proteinExistence type="inferred from homology"/>
<organism evidence="9 10">
    <name type="scientific">Cymbomonas tetramitiformis</name>
    <dbReference type="NCBI Taxonomy" id="36881"/>
    <lineage>
        <taxon>Eukaryota</taxon>
        <taxon>Viridiplantae</taxon>
        <taxon>Chlorophyta</taxon>
        <taxon>Pyramimonadophyceae</taxon>
        <taxon>Pyramimonadales</taxon>
        <taxon>Pyramimonadaceae</taxon>
        <taxon>Cymbomonas</taxon>
    </lineage>
</organism>
<dbReference type="GO" id="GO:0005669">
    <property type="term" value="C:transcription factor TFIID complex"/>
    <property type="evidence" value="ECO:0007669"/>
    <property type="project" value="InterPro"/>
</dbReference>
<evidence type="ECO:0000313" key="9">
    <source>
        <dbReference type="EMBL" id="KAK3268385.1"/>
    </source>
</evidence>
<name>A0AAE0L1M0_9CHLO</name>
<dbReference type="GO" id="GO:0016251">
    <property type="term" value="F:RNA polymerase II general transcription initiation factor activity"/>
    <property type="evidence" value="ECO:0007669"/>
    <property type="project" value="TreeGrafter"/>
</dbReference>
<keyword evidence="5" id="KW-0539">Nucleus</keyword>
<evidence type="ECO:0000259" key="8">
    <source>
        <dbReference type="Pfam" id="PF04719"/>
    </source>
</evidence>
<dbReference type="EMBL" id="LGRX02011861">
    <property type="protein sequence ID" value="KAK3268385.1"/>
    <property type="molecule type" value="Genomic_DNA"/>
</dbReference>
<dbReference type="CDD" id="cd08048">
    <property type="entry name" value="HFD_TAF11"/>
    <property type="match status" value="1"/>
</dbReference>
<dbReference type="GO" id="GO:0046982">
    <property type="term" value="F:protein heterodimerization activity"/>
    <property type="evidence" value="ECO:0007669"/>
    <property type="project" value="InterPro"/>
</dbReference>
<feature type="compositionally biased region" description="Basic residues" evidence="7">
    <location>
        <begin position="24"/>
        <end position="33"/>
    </location>
</feature>
<dbReference type="AlphaFoldDB" id="A0AAE0L1M0"/>
<comment type="similarity">
    <text evidence="2">Belongs to the TAF11 family.</text>
</comment>
<feature type="region of interest" description="Disordered" evidence="7">
    <location>
        <begin position="1"/>
        <end position="94"/>
    </location>
</feature>
<dbReference type="PANTHER" id="PTHR13218:SF8">
    <property type="entry name" value="TRANSCRIPTION INITIATION FACTOR TFIID SUBUNIT 11"/>
    <property type="match status" value="1"/>
</dbReference>
<gene>
    <name evidence="9" type="ORF">CYMTET_23110</name>
</gene>
<feature type="compositionally biased region" description="Basic and acidic residues" evidence="7">
    <location>
        <begin position="81"/>
        <end position="94"/>
    </location>
</feature>
<dbReference type="SUPFAM" id="SSF47113">
    <property type="entry name" value="Histone-fold"/>
    <property type="match status" value="1"/>
</dbReference>
<evidence type="ECO:0000256" key="7">
    <source>
        <dbReference type="SAM" id="MobiDB-lite"/>
    </source>
</evidence>
<feature type="compositionally biased region" description="Basic and acidic residues" evidence="7">
    <location>
        <begin position="34"/>
        <end position="68"/>
    </location>
</feature>
<dbReference type="Gene3D" id="1.10.20.10">
    <property type="entry name" value="Histone, subunit A"/>
    <property type="match status" value="1"/>
</dbReference>
<evidence type="ECO:0000256" key="6">
    <source>
        <dbReference type="ARBA" id="ARBA00072882"/>
    </source>
</evidence>
<dbReference type="InterPro" id="IPR006809">
    <property type="entry name" value="TAFII28_dom"/>
</dbReference>
<feature type="compositionally biased region" description="Basic and acidic residues" evidence="7">
    <location>
        <begin position="1"/>
        <end position="12"/>
    </location>
</feature>
<evidence type="ECO:0000313" key="10">
    <source>
        <dbReference type="Proteomes" id="UP001190700"/>
    </source>
</evidence>
<feature type="compositionally biased region" description="Basic residues" evidence="7">
    <location>
        <begin position="192"/>
        <end position="202"/>
    </location>
</feature>
<feature type="region of interest" description="Disordered" evidence="7">
    <location>
        <begin position="182"/>
        <end position="202"/>
    </location>
</feature>